<name>A0AAV4KPR3_9ACTN</name>
<accession>A0AAV4KPR3</accession>
<dbReference type="AlphaFoldDB" id="A0AAV4KPR3"/>
<protein>
    <submittedName>
        <fullName evidence="1">Uncharacterized protein</fullName>
    </submittedName>
</protein>
<dbReference type="Proteomes" id="UP000642014">
    <property type="component" value="Unassembled WGS sequence"/>
</dbReference>
<comment type="caution">
    <text evidence="1">The sequence shown here is derived from an EMBL/GenBank/DDBJ whole genome shotgun (WGS) entry which is preliminary data.</text>
</comment>
<organism evidence="1 2">
    <name type="scientific">Streptomyces cinereoruber</name>
    <dbReference type="NCBI Taxonomy" id="67260"/>
    <lineage>
        <taxon>Bacteria</taxon>
        <taxon>Bacillati</taxon>
        <taxon>Actinomycetota</taxon>
        <taxon>Actinomycetes</taxon>
        <taxon>Kitasatosporales</taxon>
        <taxon>Streptomycetaceae</taxon>
        <taxon>Streptomyces</taxon>
    </lineage>
</organism>
<evidence type="ECO:0000313" key="1">
    <source>
        <dbReference type="EMBL" id="GGR35582.1"/>
    </source>
</evidence>
<evidence type="ECO:0000313" key="2">
    <source>
        <dbReference type="Proteomes" id="UP000642014"/>
    </source>
</evidence>
<dbReference type="EMBL" id="BMSJ01000008">
    <property type="protein sequence ID" value="GGR35582.1"/>
    <property type="molecule type" value="Genomic_DNA"/>
</dbReference>
<reference evidence="1 2" key="1">
    <citation type="journal article" date="2014" name="Int. J. Syst. Evol. Microbiol.">
        <title>Complete genome sequence of Corynebacterium casei LMG S-19264T (=DSM 44701T), isolated from a smear-ripened cheese.</title>
        <authorList>
            <consortium name="US DOE Joint Genome Institute (JGI-PGF)"/>
            <person name="Walter F."/>
            <person name="Albersmeier A."/>
            <person name="Kalinowski J."/>
            <person name="Ruckert C."/>
        </authorList>
    </citation>
    <scope>NUCLEOTIDE SEQUENCE [LARGE SCALE GENOMIC DNA]</scope>
    <source>
        <strain evidence="1 2">JCM 4205</strain>
    </source>
</reference>
<sequence length="72" mass="7948">MNLKPLVTDGGERFRFVLRASDKGFLPSIGLVLNLVQTIDSPFTRRISLLQLLYGTTQYPPSGGRTCTPVSH</sequence>
<gene>
    <name evidence="1" type="ORF">GCM10010497_42920</name>
</gene>
<proteinExistence type="predicted"/>